<dbReference type="GO" id="GO:0015937">
    <property type="term" value="P:coenzyme A biosynthetic process"/>
    <property type="evidence" value="ECO:0007669"/>
    <property type="project" value="UniProtKB-KW"/>
</dbReference>
<evidence type="ECO:0000256" key="1">
    <source>
        <dbReference type="ARBA" id="ARBA00005703"/>
    </source>
</evidence>
<dbReference type="AlphaFoldDB" id="A0A565CH75"/>
<dbReference type="InterPro" id="IPR035929">
    <property type="entry name" value="CoaB-like_sf"/>
</dbReference>
<protein>
    <recommendedName>
        <fullName evidence="5">DNA/pantothenate metabolism flavoprotein C-terminal domain-containing protein</fullName>
    </recommendedName>
</protein>
<keyword evidence="4" id="KW-0732">Signal</keyword>
<evidence type="ECO:0000259" key="5">
    <source>
        <dbReference type="Pfam" id="PF04127"/>
    </source>
</evidence>
<evidence type="ECO:0000256" key="4">
    <source>
        <dbReference type="SAM" id="SignalP"/>
    </source>
</evidence>
<accession>A0A565CH75</accession>
<evidence type="ECO:0000256" key="3">
    <source>
        <dbReference type="ARBA" id="ARBA00060603"/>
    </source>
</evidence>
<keyword evidence="7" id="KW-1185">Reference proteome</keyword>
<dbReference type="GO" id="GO:0004632">
    <property type="term" value="F:phosphopantothenate--cysteine ligase activity"/>
    <property type="evidence" value="ECO:0007669"/>
    <property type="project" value="UniProtKB-ARBA"/>
</dbReference>
<dbReference type="OrthoDB" id="70224at2759"/>
<dbReference type="Gene3D" id="3.40.50.10300">
    <property type="entry name" value="CoaB-like"/>
    <property type="match status" value="1"/>
</dbReference>
<reference evidence="6" key="1">
    <citation type="submission" date="2019-07" db="EMBL/GenBank/DDBJ databases">
        <authorList>
            <person name="Dittberner H."/>
        </authorList>
    </citation>
    <scope>NUCLEOTIDE SEQUENCE [LARGE SCALE GENOMIC DNA]</scope>
</reference>
<evidence type="ECO:0000256" key="2">
    <source>
        <dbReference type="ARBA" id="ARBA00022993"/>
    </source>
</evidence>
<organism evidence="6 7">
    <name type="scientific">Arabis nemorensis</name>
    <dbReference type="NCBI Taxonomy" id="586526"/>
    <lineage>
        <taxon>Eukaryota</taxon>
        <taxon>Viridiplantae</taxon>
        <taxon>Streptophyta</taxon>
        <taxon>Embryophyta</taxon>
        <taxon>Tracheophyta</taxon>
        <taxon>Spermatophyta</taxon>
        <taxon>Magnoliopsida</taxon>
        <taxon>eudicotyledons</taxon>
        <taxon>Gunneridae</taxon>
        <taxon>Pentapetalae</taxon>
        <taxon>rosids</taxon>
        <taxon>malvids</taxon>
        <taxon>Brassicales</taxon>
        <taxon>Brassicaceae</taxon>
        <taxon>Arabideae</taxon>
        <taxon>Arabis</taxon>
    </lineage>
</organism>
<feature type="domain" description="DNA/pantothenate metabolism flavoprotein C-terminal" evidence="5">
    <location>
        <begin position="218"/>
        <end position="329"/>
    </location>
</feature>
<dbReference type="FunFam" id="3.40.50.10300:FF:000002">
    <property type="entry name" value="Phosphopantothenate--cysteine ligase 2"/>
    <property type="match status" value="1"/>
</dbReference>
<feature type="signal peptide" evidence="4">
    <location>
        <begin position="1"/>
        <end position="19"/>
    </location>
</feature>
<name>A0A565CH75_9BRAS</name>
<comment type="caution">
    <text evidence="6">The sequence shown here is derived from an EMBL/GenBank/DDBJ whole genome shotgun (WGS) entry which is preliminary data.</text>
</comment>
<feature type="chain" id="PRO_5021826173" description="DNA/pantothenate metabolism flavoprotein C-terminal domain-containing protein" evidence="4">
    <location>
        <begin position="20"/>
        <end position="356"/>
    </location>
</feature>
<comment type="similarity">
    <text evidence="1">Belongs to the PPC synthetase family.</text>
</comment>
<evidence type="ECO:0000313" key="7">
    <source>
        <dbReference type="Proteomes" id="UP000489600"/>
    </source>
</evidence>
<sequence length="356" mass="39334">MPTILVRISVAWCTVLADGSVVAGVLRTVAETLYSTRIGMSSISGLGEVVVEDEISSFFESSPPLKNNDEIVEKLNLFINNYSGGRRIVCVTSGGTSVPLEQRCVRYIDNFSSGNRGAASTENFVKAGYAVIFLYRSGTCQPYCRSLPDDPFLKCFEFPDKTNIQVHASHLEAVKMAVMDQQAAIAEGRLLKLPFSTIYEYLQMLRLIATALKGDGPNSMFYLAAAVSDFYVPWKSMTEHKIQSGAGPLDIRLAQVPKMLSILRSNWAPEAFCISFKLETDSKILIEKATKALEKYKVHAVVANELTTRKEEVVVVSSSSNVLVRRDGDKPESIVEDNLILLIVDRHTTYINGFHA</sequence>
<proteinExistence type="inferred from homology"/>
<dbReference type="Pfam" id="PF04127">
    <property type="entry name" value="DFP"/>
    <property type="match status" value="1"/>
</dbReference>
<evidence type="ECO:0000313" key="6">
    <source>
        <dbReference type="EMBL" id="VVB13080.1"/>
    </source>
</evidence>
<dbReference type="SUPFAM" id="SSF102645">
    <property type="entry name" value="CoaB-like"/>
    <property type="match status" value="1"/>
</dbReference>
<dbReference type="EMBL" id="CABITT030000008">
    <property type="protein sequence ID" value="VVB13080.1"/>
    <property type="molecule type" value="Genomic_DNA"/>
</dbReference>
<gene>
    <name evidence="6" type="ORF">ANE_LOCUS23524</name>
</gene>
<dbReference type="InterPro" id="IPR007085">
    <property type="entry name" value="DNA/pantothenate-metab_flavo_C"/>
</dbReference>
<comment type="pathway">
    <text evidence="3">Cofactor biosynthesis; coenzyme A biosynthesis; CoA from (R)-pantothenate: step 2/5.</text>
</comment>
<dbReference type="Proteomes" id="UP000489600">
    <property type="component" value="Unassembled WGS sequence"/>
</dbReference>
<dbReference type="PANTHER" id="PTHR12290">
    <property type="entry name" value="CORNICHON-RELATED"/>
    <property type="match status" value="1"/>
</dbReference>
<keyword evidence="2" id="KW-0173">Coenzyme A biosynthesis</keyword>